<evidence type="ECO:0000256" key="1">
    <source>
        <dbReference type="SAM" id="SignalP"/>
    </source>
</evidence>
<dbReference type="STRING" id="331678.Cphamn1_0620"/>
<reference evidence="2" key="1">
    <citation type="submission" date="2008-06" db="EMBL/GenBank/DDBJ databases">
        <title>Complete sequence of Chlorobium phaeobacteroides BS1.</title>
        <authorList>
            <consortium name="US DOE Joint Genome Institute"/>
            <person name="Lucas S."/>
            <person name="Copeland A."/>
            <person name="Lapidus A."/>
            <person name="Glavina del Rio T."/>
            <person name="Dalin E."/>
            <person name="Tice H."/>
            <person name="Bruce D."/>
            <person name="Goodwin L."/>
            <person name="Pitluck S."/>
            <person name="Schmutz J."/>
            <person name="Larimer F."/>
            <person name="Land M."/>
            <person name="Hauser L."/>
            <person name="Kyrpides N."/>
            <person name="Ovchinnikova G."/>
            <person name="Li T."/>
            <person name="Liu Z."/>
            <person name="Zhao F."/>
            <person name="Overmann J."/>
            <person name="Bryant D.A."/>
            <person name="Richardson P."/>
        </authorList>
    </citation>
    <scope>NUCLEOTIDE SEQUENCE [LARGE SCALE GENOMIC DNA]</scope>
    <source>
        <strain evidence="2">BS1</strain>
    </source>
</reference>
<dbReference type="eggNOG" id="COG3203">
    <property type="taxonomic scope" value="Bacteria"/>
</dbReference>
<dbReference type="OrthoDB" id="5417572at2"/>
<evidence type="ECO:0008006" key="3">
    <source>
        <dbReference type="Google" id="ProtNLM"/>
    </source>
</evidence>
<feature type="chain" id="PRO_5002787908" description="Porin domain-containing protein" evidence="1">
    <location>
        <begin position="24"/>
        <end position="324"/>
    </location>
</feature>
<keyword evidence="1" id="KW-0732">Signal</keyword>
<protein>
    <recommendedName>
        <fullName evidence="3">Porin domain-containing protein</fullName>
    </recommendedName>
</protein>
<evidence type="ECO:0000313" key="2">
    <source>
        <dbReference type="EMBL" id="ACE03578.1"/>
    </source>
</evidence>
<dbReference type="KEGG" id="cpb:Cphamn1_0620"/>
<dbReference type="NCBIfam" id="NF033652">
    <property type="entry name" value="LbtU_sider_porin"/>
    <property type="match status" value="1"/>
</dbReference>
<organism evidence="2">
    <name type="scientific">Chlorobium phaeobacteroides (strain BS1)</name>
    <dbReference type="NCBI Taxonomy" id="331678"/>
    <lineage>
        <taxon>Bacteria</taxon>
        <taxon>Pseudomonadati</taxon>
        <taxon>Chlorobiota</taxon>
        <taxon>Chlorobiia</taxon>
        <taxon>Chlorobiales</taxon>
        <taxon>Chlorobiaceae</taxon>
        <taxon>Chlorobium/Pelodictyon group</taxon>
        <taxon>Chlorobium</taxon>
    </lineage>
</organism>
<accession>B3EMV0</accession>
<dbReference type="SUPFAM" id="SSF56935">
    <property type="entry name" value="Porins"/>
    <property type="match status" value="1"/>
</dbReference>
<name>B3EMV0_CHLPB</name>
<dbReference type="AlphaFoldDB" id="B3EMV0"/>
<sequence length="324" mass="34267">MIMKKIFALLACIAVMPVLSAQAGQKITENIELSGLVEAEASYSDTDGDDASDIVLATLELGLDAEITDWFSAHVLLLYEEDETDGIEVDEAFASITPGNSRIFVNAGRFAQSIGAFPSSMITDPLTLELGETAQKSSVALGWGNDSVEALVSVYKGDIQKTGDDHVNTWVGALNVNGELDDLSIEAGVSYTNNFADSDGLVDDFAGGETDDLVSGYSGYVVVGLNAVQLSAEYMTAADAFTDGDRAGSTPAAYNVELAWDAPSPLALAIRLGGGDEFDVDNQYGATVSYDLYEGVALGFEYLRNENSDDSSEDIFTLQLAAGF</sequence>
<gene>
    <name evidence="2" type="ordered locus">Cphamn1_0620</name>
</gene>
<proteinExistence type="predicted"/>
<dbReference type="HOGENOM" id="CLU_053826_0_0_10"/>
<feature type="signal peptide" evidence="1">
    <location>
        <begin position="1"/>
        <end position="23"/>
    </location>
</feature>
<dbReference type="EMBL" id="CP001101">
    <property type="protein sequence ID" value="ACE03578.1"/>
    <property type="molecule type" value="Genomic_DNA"/>
</dbReference>